<dbReference type="Proteomes" id="UP000221369">
    <property type="component" value="Unassembled WGS sequence"/>
</dbReference>
<reference evidence="1 2" key="1">
    <citation type="submission" date="2017-10" db="EMBL/GenBank/DDBJ databases">
        <title>Sequencing the genomes of 1000 actinobacteria strains.</title>
        <authorList>
            <person name="Klenk H.-P."/>
        </authorList>
    </citation>
    <scope>NUCLEOTIDE SEQUENCE [LARGE SCALE GENOMIC DNA]</scope>
    <source>
        <strain evidence="1 2">DSM 21798</strain>
    </source>
</reference>
<dbReference type="NCBIfam" id="TIGR01509">
    <property type="entry name" value="HAD-SF-IA-v3"/>
    <property type="match status" value="1"/>
</dbReference>
<accession>A0A2A9DU34</accession>
<dbReference type="SFLD" id="SFLDS00003">
    <property type="entry name" value="Haloacid_Dehalogenase"/>
    <property type="match status" value="1"/>
</dbReference>
<protein>
    <submittedName>
        <fullName evidence="1">Sugar-phosphatase</fullName>
    </submittedName>
</protein>
<comment type="caution">
    <text evidence="1">The sequence shown here is derived from an EMBL/GenBank/DDBJ whole genome shotgun (WGS) entry which is preliminary data.</text>
</comment>
<evidence type="ECO:0000313" key="2">
    <source>
        <dbReference type="Proteomes" id="UP000221369"/>
    </source>
</evidence>
<dbReference type="InterPro" id="IPR051806">
    <property type="entry name" value="HAD-like_SPP"/>
</dbReference>
<keyword evidence="2" id="KW-1185">Reference proteome</keyword>
<dbReference type="AlphaFoldDB" id="A0A2A9DU34"/>
<dbReference type="Pfam" id="PF00702">
    <property type="entry name" value="Hydrolase"/>
    <property type="match status" value="1"/>
</dbReference>
<sequence>MTLDLDTTHGLETRTFRGALFDMDGTLIDSTPAVVRSWSRLAEEWGVMPDLGSGNHHGRPARELLASILPADDVEPALARVTQLEIEDTDGVVALPGARDLLSTLPEHSWTIVTSCTLALADVRITASGIPRPDSLVTFDDVVAGKPDPEPFETGAARLGAHPSDCVAFEDAPAGLASARAAGCFTVGLPGTHTPDQLDADLVLTSLDHLSVELVEGGFRLRVTA</sequence>
<dbReference type="GO" id="GO:0050308">
    <property type="term" value="F:sugar-phosphatase activity"/>
    <property type="evidence" value="ECO:0007669"/>
    <property type="project" value="TreeGrafter"/>
</dbReference>
<dbReference type="SUPFAM" id="SSF56784">
    <property type="entry name" value="HAD-like"/>
    <property type="match status" value="1"/>
</dbReference>
<dbReference type="InterPro" id="IPR006439">
    <property type="entry name" value="HAD-SF_hydro_IA"/>
</dbReference>
<dbReference type="SFLD" id="SFLDG01129">
    <property type="entry name" value="C1.5:_HAD__Beta-PGM__Phosphata"/>
    <property type="match status" value="1"/>
</dbReference>
<dbReference type="Gene3D" id="1.10.150.240">
    <property type="entry name" value="Putative phosphatase, domain 2"/>
    <property type="match status" value="1"/>
</dbReference>
<organism evidence="1 2">
    <name type="scientific">Paramicrobacterium agarici</name>
    <dbReference type="NCBI Taxonomy" id="630514"/>
    <lineage>
        <taxon>Bacteria</taxon>
        <taxon>Bacillati</taxon>
        <taxon>Actinomycetota</taxon>
        <taxon>Actinomycetes</taxon>
        <taxon>Micrococcales</taxon>
        <taxon>Microbacteriaceae</taxon>
        <taxon>Paramicrobacterium</taxon>
    </lineage>
</organism>
<dbReference type="PANTHER" id="PTHR43481">
    <property type="entry name" value="FRUCTOSE-1-PHOSPHATE PHOSPHATASE"/>
    <property type="match status" value="1"/>
</dbReference>
<dbReference type="PANTHER" id="PTHR43481:SF4">
    <property type="entry name" value="GLYCEROL-1-PHOSPHATE PHOSPHOHYDROLASE 1-RELATED"/>
    <property type="match status" value="1"/>
</dbReference>
<name>A0A2A9DU34_9MICO</name>
<gene>
    <name evidence="1" type="ORF">ATJ78_1034</name>
</gene>
<dbReference type="EMBL" id="PDJE01000001">
    <property type="protein sequence ID" value="PFG30113.1"/>
    <property type="molecule type" value="Genomic_DNA"/>
</dbReference>
<evidence type="ECO:0000313" key="1">
    <source>
        <dbReference type="EMBL" id="PFG30113.1"/>
    </source>
</evidence>
<proteinExistence type="predicted"/>
<dbReference type="InterPro" id="IPR023214">
    <property type="entry name" value="HAD_sf"/>
</dbReference>
<dbReference type="InterPro" id="IPR036412">
    <property type="entry name" value="HAD-like_sf"/>
</dbReference>
<dbReference type="Gene3D" id="3.40.50.1000">
    <property type="entry name" value="HAD superfamily/HAD-like"/>
    <property type="match status" value="1"/>
</dbReference>
<dbReference type="RefSeq" id="WP_245836214.1">
    <property type="nucleotide sequence ID" value="NZ_PDJE01000001.1"/>
</dbReference>
<dbReference type="InterPro" id="IPR023198">
    <property type="entry name" value="PGP-like_dom2"/>
</dbReference>